<evidence type="ECO:0000313" key="2">
    <source>
        <dbReference type="EMBL" id="PMC52385.1"/>
    </source>
</evidence>
<dbReference type="Proteomes" id="UP000235670">
    <property type="component" value="Unassembled WGS sequence"/>
</dbReference>
<comment type="similarity">
    <text evidence="1">Belongs to the cycloisomerase 2 family.</text>
</comment>
<dbReference type="RefSeq" id="WP_102189764.1">
    <property type="nucleotide sequence ID" value="NZ_PNGT01000004.1"/>
</dbReference>
<dbReference type="PANTHER" id="PTHR30344:SF1">
    <property type="entry name" value="6-PHOSPHOGLUCONOLACTONASE"/>
    <property type="match status" value="1"/>
</dbReference>
<dbReference type="GO" id="GO:0017057">
    <property type="term" value="F:6-phosphogluconolactonase activity"/>
    <property type="evidence" value="ECO:0007669"/>
    <property type="project" value="TreeGrafter"/>
</dbReference>
<dbReference type="PANTHER" id="PTHR30344">
    <property type="entry name" value="6-PHOSPHOGLUCONOLACTONASE-RELATED"/>
    <property type="match status" value="1"/>
</dbReference>
<dbReference type="EMBL" id="PNGT01000004">
    <property type="protein sequence ID" value="PMC52385.1"/>
    <property type="molecule type" value="Genomic_DNA"/>
</dbReference>
<dbReference type="InterPro" id="IPR011048">
    <property type="entry name" value="Haem_d1_sf"/>
</dbReference>
<gene>
    <name evidence="2" type="ORF">CJ218_04470</name>
</gene>
<proteinExistence type="inferred from homology"/>
<dbReference type="SUPFAM" id="SSF51004">
    <property type="entry name" value="C-terminal (heme d1) domain of cytochrome cd1-nitrite reductase"/>
    <property type="match status" value="1"/>
</dbReference>
<sequence length="339" mass="37429">MSRAYIGTYTKKDSQGIYKVELSEEGKVSSVEAVAKVDNPTYLAFSNKNKSLYSVSKIEDKGAVSSFKVKEDGCLELLTSVGKEGNPPCYVEVSKDNKYLLSANYHTGTVDSYSILQDGELGELLSTDAHEGSSVHPRQEKPHVHFSGFTPDGEYVFTCDLGTDEVTTYKLNKGILTKVENFKVKEGSGVRHIVFTSDNKKAFVMTELTSEVISFDYDGKGKLSNPKYYPTLPSDFNGENKGSAIKISNDNKYIYVSNRGQDAIVVFEDKGDYLEQIQTISTFGKDPRDFNLNKDNTLAIATNETSGTITIYKVDKTTGKLDCVEKDVVVPEAVCVQFV</sequence>
<dbReference type="OrthoDB" id="9790815at2"/>
<dbReference type="GO" id="GO:0005829">
    <property type="term" value="C:cytosol"/>
    <property type="evidence" value="ECO:0007669"/>
    <property type="project" value="TreeGrafter"/>
</dbReference>
<reference evidence="2 3" key="1">
    <citation type="submission" date="2017-09" db="EMBL/GenBank/DDBJ databases">
        <title>Bacterial strain isolated from the female urinary microbiota.</title>
        <authorList>
            <person name="Thomas-White K."/>
            <person name="Kumar N."/>
            <person name="Forster S."/>
            <person name="Putonti C."/>
            <person name="Lawley T."/>
            <person name="Wolfe A.J."/>
        </authorList>
    </citation>
    <scope>NUCLEOTIDE SEQUENCE [LARGE SCALE GENOMIC DNA]</scope>
    <source>
        <strain evidence="2 3">UMB0186</strain>
    </source>
</reference>
<dbReference type="Gene3D" id="2.130.10.10">
    <property type="entry name" value="YVTN repeat-like/Quinoprotein amine dehydrogenase"/>
    <property type="match status" value="1"/>
</dbReference>
<dbReference type="InterPro" id="IPR015943">
    <property type="entry name" value="WD40/YVTN_repeat-like_dom_sf"/>
</dbReference>
<name>A0A2N6SEL4_9BACL</name>
<protein>
    <submittedName>
        <fullName evidence="2">6-phosphogluconolactonase</fullName>
    </submittedName>
</protein>
<evidence type="ECO:0000256" key="1">
    <source>
        <dbReference type="ARBA" id="ARBA00005564"/>
    </source>
</evidence>
<accession>A0A2N6SEL4</accession>
<evidence type="ECO:0000313" key="3">
    <source>
        <dbReference type="Proteomes" id="UP000235670"/>
    </source>
</evidence>
<dbReference type="InterPro" id="IPR019405">
    <property type="entry name" value="Lactonase_7-beta_prop"/>
</dbReference>
<dbReference type="AlphaFoldDB" id="A0A2N6SEL4"/>
<comment type="caution">
    <text evidence="2">The sequence shown here is derived from an EMBL/GenBank/DDBJ whole genome shotgun (WGS) entry which is preliminary data.</text>
</comment>
<dbReference type="InterPro" id="IPR050282">
    <property type="entry name" value="Cycloisomerase_2"/>
</dbReference>
<organism evidence="2 3">
    <name type="scientific">Gemella sanguinis</name>
    <dbReference type="NCBI Taxonomy" id="84135"/>
    <lineage>
        <taxon>Bacteria</taxon>
        <taxon>Bacillati</taxon>
        <taxon>Bacillota</taxon>
        <taxon>Bacilli</taxon>
        <taxon>Bacillales</taxon>
        <taxon>Gemellaceae</taxon>
        <taxon>Gemella</taxon>
    </lineage>
</organism>
<dbReference type="STRING" id="84135.GCA_001052115_01278"/>
<dbReference type="Pfam" id="PF10282">
    <property type="entry name" value="Lactonase"/>
    <property type="match status" value="1"/>
</dbReference>